<protein>
    <submittedName>
        <fullName evidence="1">Uncharacterized protein</fullName>
    </submittedName>
</protein>
<reference evidence="1 2" key="1">
    <citation type="journal article" date="2021" name="Hortic Res">
        <title>High-quality reference genome and annotation aids understanding of berry development for evergreen blueberry (Vaccinium darrowii).</title>
        <authorList>
            <person name="Yu J."/>
            <person name="Hulse-Kemp A.M."/>
            <person name="Babiker E."/>
            <person name="Staton M."/>
        </authorList>
    </citation>
    <scope>NUCLEOTIDE SEQUENCE [LARGE SCALE GENOMIC DNA]</scope>
    <source>
        <strain evidence="2">cv. NJ 8807/NJ 8810</strain>
        <tissue evidence="1">Young leaf</tissue>
    </source>
</reference>
<sequence length="684" mass="76471">MNSDQQQQQKRRLDRRNAIKHIDYEPSGSSFESSSVYRLRTQSLDDDRSSFRIQGTDGEFDRICNFLGVSGPDDFAIPTAAWEARKSRSYHFPRSRFDTSSHNLEKIGATESIEDGLSDAFEAQIRVRGKHKCANERSRLNKVLINPAEVQASVRKIDEVRHDRNESRVSVGCSRVGGYGIKGLNPAEVQARVRNIDEVVHDYKESGVSGRCNNRVGGCGIKWTRPAVLSPPPAISLPVMENVSSPWDICRSFRPQDDEDLHSRDGLGGMTSVMTKEEDGEIEKEDKGVDGKIEGKLDTIFWSFGPQRDEELRSEDGFGGLNSVMSREEGQEMREECGEIEQGEGVDTEILSKVDMDRLLLRDNSVVSEIWSDTSNDGKDEESGNAETVEPLNGISPNGEFKPRIKCWQKGDFLGCGSFGTVYEGFTDGGFFFAVKEVSLLDQGSQGKQSILQLEQEISLLSQFEHENIVRYFGTDKDNSKLYIFLELVTKGSLANLYQKYKLRDSQVSVYTRQILSGLNYLHCRNVVHRDIKCANILVDASGSVKLADFGLAKATKLNDIKSSKGTAFWMAPEVVNRKNQGYGLAADIWSLGCTVLEMLTRKIPYSHLEGMQALFRIGKGELPLIPTSLSIEAQDFILQCLQVNPDNRPTPAQLLDHPFVKLSSLLPPASPYRNGRKAKSFEF</sequence>
<comment type="caution">
    <text evidence="1">The sequence shown here is derived from an EMBL/GenBank/DDBJ whole genome shotgun (WGS) entry which is preliminary data.</text>
</comment>
<proteinExistence type="predicted"/>
<keyword evidence="2" id="KW-1185">Reference proteome</keyword>
<evidence type="ECO:0000313" key="2">
    <source>
        <dbReference type="Proteomes" id="UP000828048"/>
    </source>
</evidence>
<accession>A0ACB7X3K4</accession>
<name>A0ACB7X3K4_9ERIC</name>
<evidence type="ECO:0000313" key="1">
    <source>
        <dbReference type="EMBL" id="KAH7835154.1"/>
    </source>
</evidence>
<organism evidence="1 2">
    <name type="scientific">Vaccinium darrowii</name>
    <dbReference type="NCBI Taxonomy" id="229202"/>
    <lineage>
        <taxon>Eukaryota</taxon>
        <taxon>Viridiplantae</taxon>
        <taxon>Streptophyta</taxon>
        <taxon>Embryophyta</taxon>
        <taxon>Tracheophyta</taxon>
        <taxon>Spermatophyta</taxon>
        <taxon>Magnoliopsida</taxon>
        <taxon>eudicotyledons</taxon>
        <taxon>Gunneridae</taxon>
        <taxon>Pentapetalae</taxon>
        <taxon>asterids</taxon>
        <taxon>Ericales</taxon>
        <taxon>Ericaceae</taxon>
        <taxon>Vaccinioideae</taxon>
        <taxon>Vaccinieae</taxon>
        <taxon>Vaccinium</taxon>
    </lineage>
</organism>
<gene>
    <name evidence="1" type="ORF">Vadar_023383</name>
</gene>
<dbReference type="Proteomes" id="UP000828048">
    <property type="component" value="Chromosome 2"/>
</dbReference>
<dbReference type="EMBL" id="CM037152">
    <property type="protein sequence ID" value="KAH7835154.1"/>
    <property type="molecule type" value="Genomic_DNA"/>
</dbReference>